<keyword evidence="5" id="KW-1185">Reference proteome</keyword>
<dbReference type="RefSeq" id="WP_154225183.1">
    <property type="nucleotide sequence ID" value="NZ_CP045309.1"/>
</dbReference>
<accession>A0AAJ2ZF18</accession>
<evidence type="ECO:0000256" key="2">
    <source>
        <dbReference type="SAM" id="Phobius"/>
    </source>
</evidence>
<keyword evidence="2" id="KW-0812">Transmembrane</keyword>
<evidence type="ECO:0000313" key="4">
    <source>
        <dbReference type="EMBL" id="QGL45787.1"/>
    </source>
</evidence>
<feature type="region of interest" description="Disordered" evidence="1">
    <location>
        <begin position="1"/>
        <end position="21"/>
    </location>
</feature>
<dbReference type="Proteomes" id="UP000402241">
    <property type="component" value="Chromosome"/>
</dbReference>
<dbReference type="AlphaFoldDB" id="A0AAJ2ZF18"/>
<protein>
    <submittedName>
        <fullName evidence="3">DUF2631 domain-containing protein</fullName>
    </submittedName>
</protein>
<name>A0AAJ2ZF18_9ACTN</name>
<gene>
    <name evidence="3" type="ORF">G3561_13140</name>
    <name evidence="4" type="ORF">GCE86_01225</name>
</gene>
<feature type="transmembrane region" description="Helical" evidence="2">
    <location>
        <begin position="48"/>
        <end position="67"/>
    </location>
</feature>
<sequence>MAGSEPVTAPDQHRPGHRKSGRIGAVLSAAVLVVMALCGNHEGNVENIWLFGLAALLLAIVIGDAVLRRNGLRS</sequence>
<dbReference type="InterPro" id="IPR024341">
    <property type="entry name" value="DUF2631"/>
</dbReference>
<reference evidence="4 5" key="1">
    <citation type="submission" date="2019-10" db="EMBL/GenBank/DDBJ databases">
        <title>Genome Sequence of Micromonospora terminaliae DSM 101760.</title>
        <authorList>
            <person name="Guo L."/>
        </authorList>
    </citation>
    <scope>NUCLEOTIDE SEQUENCE [LARGE SCALE GENOMIC DNA]</scope>
    <source>
        <strain evidence="4 5">DSM 101760</strain>
    </source>
</reference>
<evidence type="ECO:0000313" key="5">
    <source>
        <dbReference type="Proteomes" id="UP000402241"/>
    </source>
</evidence>
<dbReference type="Pfam" id="PF10939">
    <property type="entry name" value="DUF2631"/>
    <property type="match status" value="1"/>
</dbReference>
<keyword evidence="2" id="KW-1133">Transmembrane helix</keyword>
<evidence type="ECO:0000256" key="1">
    <source>
        <dbReference type="SAM" id="MobiDB-lite"/>
    </source>
</evidence>
<proteinExistence type="predicted"/>
<organism evidence="3 6">
    <name type="scientific">Micromonospora terminaliae</name>
    <dbReference type="NCBI Taxonomy" id="1914461"/>
    <lineage>
        <taxon>Bacteria</taxon>
        <taxon>Bacillati</taxon>
        <taxon>Actinomycetota</taxon>
        <taxon>Actinomycetes</taxon>
        <taxon>Micromonosporales</taxon>
        <taxon>Micromonosporaceae</taxon>
        <taxon>Micromonospora</taxon>
    </lineage>
</organism>
<dbReference type="EMBL" id="CP045309">
    <property type="protein sequence ID" value="QGL45787.1"/>
    <property type="molecule type" value="Genomic_DNA"/>
</dbReference>
<evidence type="ECO:0000313" key="6">
    <source>
        <dbReference type="Proteomes" id="UP000477779"/>
    </source>
</evidence>
<evidence type="ECO:0000313" key="3">
    <source>
        <dbReference type="EMBL" id="NES28485.1"/>
    </source>
</evidence>
<dbReference type="Proteomes" id="UP000477779">
    <property type="component" value="Unassembled WGS sequence"/>
</dbReference>
<keyword evidence="2" id="KW-0472">Membrane</keyword>
<feature type="transmembrane region" description="Helical" evidence="2">
    <location>
        <begin position="23"/>
        <end position="42"/>
    </location>
</feature>
<reference evidence="3 6" key="2">
    <citation type="submission" date="2020-02" db="EMBL/GenBank/DDBJ databases">
        <title>WGS of Micromonospora spp. isolated from hot spring.</title>
        <authorList>
            <person name="Thawai C."/>
        </authorList>
    </citation>
    <scope>NUCLEOTIDE SEQUENCE [LARGE SCALE GENOMIC DNA]</scope>
    <source>
        <strain evidence="3 6">TMS7</strain>
    </source>
</reference>
<dbReference type="EMBL" id="JAAHBZ010000004">
    <property type="protein sequence ID" value="NES28485.1"/>
    <property type="molecule type" value="Genomic_DNA"/>
</dbReference>